<dbReference type="InterPro" id="IPR011050">
    <property type="entry name" value="Pectin_lyase_fold/virulence"/>
</dbReference>
<dbReference type="InterPro" id="IPR041286">
    <property type="entry name" value="MBG_2"/>
</dbReference>
<dbReference type="CDD" id="cd00146">
    <property type="entry name" value="PKD"/>
    <property type="match status" value="1"/>
</dbReference>
<dbReference type="PROSITE" id="PS50093">
    <property type="entry name" value="PKD"/>
    <property type="match status" value="1"/>
</dbReference>
<comment type="caution">
    <text evidence="2">The sequence shown here is derived from an EMBL/GenBank/DDBJ whole genome shotgun (WGS) entry which is preliminary data.</text>
</comment>
<dbReference type="NCBIfam" id="TIGR02167">
    <property type="entry name" value="Liste_lipo_26"/>
    <property type="match status" value="3"/>
</dbReference>
<reference evidence="2" key="2">
    <citation type="submission" date="2020-09" db="EMBL/GenBank/DDBJ databases">
        <authorList>
            <person name="Sun Q."/>
            <person name="Zhou Y."/>
        </authorList>
    </citation>
    <scope>NUCLEOTIDE SEQUENCE</scope>
    <source>
        <strain evidence="2">CGMCC 1.12195</strain>
    </source>
</reference>
<dbReference type="InterPro" id="IPR005046">
    <property type="entry name" value="DUF285"/>
</dbReference>
<sequence>MFVLVSLVTFAQDAFITTWKTDNPGESITIPVSPDVTGYSYTVDWGDGNTSPGQTGDAIHSYTTAGTFTVTITGNFPAIKLGAHGIDVTHKLMSIEQWGDMAWTSMEGAFSGARYMVSNATDVPDLSGVSSLSRMFDGAEAFNGDLSGWDVSAVTDMASMFYNAFAFNGNITGWDVSNVTNMRGMFWQASVFNQDIGGWNVGKVEDMSYMFYQAPVFNQDLSGWDVSSVTTMNSMFFIALDFDQSLGSWDISNVTDMDDMLLSTGLSSANYGATLIGWAGLSTVPSNVTLDATGQEYCPATAAANARQQLIDKGWTIIGDTEATDCGGGVGPADPNHFVTVWKTDIDGGTGPDQIKIPAVGEFTYTWVDTNNPAATGAGSGTDETIVTFPQSGSYEVRIVPTGSTPFHAIQLYYNFAGNDASKLLEVKSWGTIHWSRFVFYGCDNLKITATDIPDLAGVTDLSFTFSKSGIESIPNINEWDVSTVTNLSNLFEDVTGFNQSLDNWDVSNVTSLNFLFDGASSFNQPLDTWDVSSVTNFDYLFRDASSFDQSLDAWNLESFVGSVGVFFQSGMSCENYSYTLYGWATNPNTKADAIFHPWSPMEYSPDVVPYRDFLINDLGWDITGDALGTCSITLPGTPIAPDADNILYVDINVNTMATGYTGAGDSWENAIPQLADALKWAREQHDGGSPGWTETEPLRIFVAKGTYLPLYHAADAQYTTDGGRDNSFVLVPNVQLYGGFDPIAGIESLEDARSLPDMNSPEQGTILSGDFNGNDNTTNYDNHTENAHHVTIVSGNVGSALMDGFTVTGGYATGNTSGSSVMGRTVYRFFGGGTYLVSSSPQLTHIVWSNNLGEWGGGLYNTTSLSTEIGSPELSNVTFYRNMAPGGGGGIRNFVGSVDIKQAIFAHNGAGLVEDGTSSGPGGGIYSSGNGTSLSVTNATFYRNWIVGVFIPHFDGGAIQVEQTSTLLNNVVIWGNEVEGDPTDPSASISISLGGDVTVANSLVAHLGGSANWNNAIGILDGGNNIDVDPVFVSTTPGDAGYLQLSACSPAISTGSNPAYIDAGGDLADDLDMGGNPRVYDFAGDGVIDMGAYEYQGERLFVQSLVVPDAVPVAYGTALEDVGGLPTSVTATLSDDTDVSIPLDGNLANWTLAGPAGGAYDGDMAGTYVFAVPLSIPETECYLNPENLQAKVIIVVAKGMPVLTASWNGASIDVDEGLSLTYGDIGELLVSFTDANGELTYAFGHDDAPPLDLTNLSAVAAQQAGTATLTIAQEETDNFEATAIEIAVTVAEQPITIVAITNQGKVYGADEPAAYGYALAEGDVLAFDDGLTDIVSAASREEGEDVGAYDIELTFGGDQADNYAITFEVDNNAFVVIPLEITVIATDEAKVFGEDDPVLTYTFMPELIGDDAFTGELGREEGENVGAYTITRGDLSLSTNYDITFEAGALTITPAEYDGVEFNNGSFVYDGTEHLLELTGELPEGATAAYEIDGEPGNGASEAGTYVVKAIVDGGENYTDMELTATLSIAPLEIMVTAADKTKVFGTDDPVLTYTFSPELAGDDAFAGALTRESGEEVGSYAITAGNLTAGDNYSIAFEAGTLTITRDGYEDIRLNDLSSTYDGTEHTLTLTGDLPGGASVAYEIDGEPGNGAIDAGTYEVTALIDGGNNYEYLTLSATLTISPLGITVMATDKAKVLGTEDPVLTYTTSPELVGDDTFRGSLTREDGEDVGDYAILQGALTAGDNYAISFLRGTFTIKPRVSRPITGIDFDDGMFPYDGTAHRLTIKGKLPEGVSLVYTNNDRTDVGSQQVIATMRGDGYETLVLTATLGVIRAERTLDFPVLPEKTYGDADFDAAAMASSREVISYTSSNPDVAEVTVDGGITITGAGETTITASVPENANYNSRPQESRILTVNKAQQVITLTAPTEVDRDAGTVEVIATSSSGLPVELSVDDIEVASLSGAALNIRRLGTVRITATQDGDANHEAAEPVQVTIRVVDPSSDLPIRVHPVISPNGDGINEFLMIEAIQDYPENRVTIFNRNGTLLWEASGYDNNRMAFRGISTSQLLLPAGTYFYLVEVRDGNTWKHEKGWFVLRY</sequence>
<dbReference type="Pfam" id="PF03382">
    <property type="entry name" value="DUF285"/>
    <property type="match status" value="2"/>
</dbReference>
<dbReference type="SUPFAM" id="SSF49299">
    <property type="entry name" value="PKD domain"/>
    <property type="match status" value="1"/>
</dbReference>
<organism evidence="2 3">
    <name type="scientific">Parapedobacter pyrenivorans</name>
    <dbReference type="NCBI Taxonomy" id="1305674"/>
    <lineage>
        <taxon>Bacteria</taxon>
        <taxon>Pseudomonadati</taxon>
        <taxon>Bacteroidota</taxon>
        <taxon>Sphingobacteriia</taxon>
        <taxon>Sphingobacteriales</taxon>
        <taxon>Sphingobacteriaceae</taxon>
        <taxon>Parapedobacter</taxon>
    </lineage>
</organism>
<dbReference type="InterPro" id="IPR013783">
    <property type="entry name" value="Ig-like_fold"/>
</dbReference>
<dbReference type="InterPro" id="IPR035986">
    <property type="entry name" value="PKD_dom_sf"/>
</dbReference>
<dbReference type="InterPro" id="IPR000601">
    <property type="entry name" value="PKD_dom"/>
</dbReference>
<proteinExistence type="predicted"/>
<dbReference type="Proteomes" id="UP000660862">
    <property type="component" value="Unassembled WGS sequence"/>
</dbReference>
<keyword evidence="3" id="KW-1185">Reference proteome</keyword>
<name>A0A917M9X6_9SPHI</name>
<dbReference type="NCBIfam" id="TIGR04131">
    <property type="entry name" value="Bac_Flav_CTERM"/>
    <property type="match status" value="1"/>
</dbReference>
<accession>A0A917M9X6</accession>
<feature type="domain" description="PKD" evidence="1">
    <location>
        <begin position="33"/>
        <end position="73"/>
    </location>
</feature>
<dbReference type="Gene3D" id="2.60.40.10">
    <property type="entry name" value="Immunoglobulins"/>
    <property type="match status" value="1"/>
</dbReference>
<dbReference type="EMBL" id="BMER01000001">
    <property type="protein sequence ID" value="GGG86908.1"/>
    <property type="molecule type" value="Genomic_DNA"/>
</dbReference>
<evidence type="ECO:0000259" key="1">
    <source>
        <dbReference type="PROSITE" id="PS50093"/>
    </source>
</evidence>
<evidence type="ECO:0000313" key="2">
    <source>
        <dbReference type="EMBL" id="GGG86908.1"/>
    </source>
</evidence>
<protein>
    <recommendedName>
        <fullName evidence="1">PKD domain-containing protein</fullName>
    </recommendedName>
</protein>
<evidence type="ECO:0000313" key="3">
    <source>
        <dbReference type="Proteomes" id="UP000660862"/>
    </source>
</evidence>
<reference evidence="2" key="1">
    <citation type="journal article" date="2014" name="Int. J. Syst. Evol. Microbiol.">
        <title>Complete genome sequence of Corynebacterium casei LMG S-19264T (=DSM 44701T), isolated from a smear-ripened cheese.</title>
        <authorList>
            <consortium name="US DOE Joint Genome Institute (JGI-PGF)"/>
            <person name="Walter F."/>
            <person name="Albersmeier A."/>
            <person name="Kalinowski J."/>
            <person name="Ruckert C."/>
        </authorList>
    </citation>
    <scope>NUCLEOTIDE SEQUENCE</scope>
    <source>
        <strain evidence="2">CGMCC 1.12195</strain>
    </source>
</reference>
<dbReference type="SUPFAM" id="SSF49373">
    <property type="entry name" value="Invasin/intimin cell-adhesion fragments"/>
    <property type="match status" value="1"/>
</dbReference>
<dbReference type="InterPro" id="IPR026341">
    <property type="entry name" value="T9SS_type_B"/>
</dbReference>
<dbReference type="InterPro" id="IPR008964">
    <property type="entry name" value="Invasin/intimin_cell_adhesion"/>
</dbReference>
<dbReference type="InterPro" id="IPR011889">
    <property type="entry name" value="Liste_lipo_26"/>
</dbReference>
<dbReference type="Pfam" id="PF18676">
    <property type="entry name" value="MBG_2"/>
    <property type="match status" value="4"/>
</dbReference>
<gene>
    <name evidence="2" type="ORF">GCM10007415_20700</name>
</gene>
<dbReference type="SUPFAM" id="SSF51126">
    <property type="entry name" value="Pectin lyase-like"/>
    <property type="match status" value="1"/>
</dbReference>
<dbReference type="Pfam" id="PF13585">
    <property type="entry name" value="CHU_C"/>
    <property type="match status" value="1"/>
</dbReference>
<dbReference type="Gene3D" id="2.60.40.1080">
    <property type="match status" value="1"/>
</dbReference>